<evidence type="ECO:0000256" key="1">
    <source>
        <dbReference type="ARBA" id="ARBA00022553"/>
    </source>
</evidence>
<dbReference type="InterPro" id="IPR001789">
    <property type="entry name" value="Sig_transdc_resp-reg_receiver"/>
</dbReference>
<evidence type="ECO:0000259" key="4">
    <source>
        <dbReference type="PROSITE" id="PS50110"/>
    </source>
</evidence>
<keyword evidence="6" id="KW-1185">Reference proteome</keyword>
<proteinExistence type="predicted"/>
<keyword evidence="1 2" id="KW-0597">Phosphoprotein</keyword>
<sequence>MSAALEKLRFLLVDDNQHIRAIVSTILKGVGVRQIREAMDGAEALQVLRDWRPDIAIVDFKMSPLDGVQFTQLVRNAHDSVDPFLPIIMLTGFAERHRVFEARDSGVTEIVVKPVTARSLLDRINTVIFHPRPFIRSPDYFGPCRRRRNDPSHKGPFRRAGEADSPEPASDTIEI</sequence>
<feature type="modified residue" description="4-aspartylphosphate" evidence="2">
    <location>
        <position position="59"/>
    </location>
</feature>
<dbReference type="InterPro" id="IPR050595">
    <property type="entry name" value="Bact_response_regulator"/>
</dbReference>
<dbReference type="PANTHER" id="PTHR44591">
    <property type="entry name" value="STRESS RESPONSE REGULATOR PROTEIN 1"/>
    <property type="match status" value="1"/>
</dbReference>
<organism evidence="5 6">
    <name type="scientific">Caulobacter segnis</name>
    <dbReference type="NCBI Taxonomy" id="88688"/>
    <lineage>
        <taxon>Bacteria</taxon>
        <taxon>Pseudomonadati</taxon>
        <taxon>Pseudomonadota</taxon>
        <taxon>Alphaproteobacteria</taxon>
        <taxon>Caulobacterales</taxon>
        <taxon>Caulobacteraceae</taxon>
        <taxon>Caulobacter</taxon>
    </lineage>
</organism>
<evidence type="ECO:0000313" key="6">
    <source>
        <dbReference type="Proteomes" id="UP000240527"/>
    </source>
</evidence>
<evidence type="ECO:0000256" key="3">
    <source>
        <dbReference type="SAM" id="MobiDB-lite"/>
    </source>
</evidence>
<dbReference type="InterPro" id="IPR011006">
    <property type="entry name" value="CheY-like_superfamily"/>
</dbReference>
<feature type="domain" description="Response regulatory" evidence="4">
    <location>
        <begin position="9"/>
        <end position="128"/>
    </location>
</feature>
<dbReference type="EMBL" id="CP027850">
    <property type="protein sequence ID" value="AVQ03016.1"/>
    <property type="molecule type" value="Genomic_DNA"/>
</dbReference>
<feature type="region of interest" description="Disordered" evidence="3">
    <location>
        <begin position="145"/>
        <end position="175"/>
    </location>
</feature>
<dbReference type="PROSITE" id="PS50110">
    <property type="entry name" value="RESPONSE_REGULATORY"/>
    <property type="match status" value="1"/>
</dbReference>
<dbReference type="SUPFAM" id="SSF52172">
    <property type="entry name" value="CheY-like"/>
    <property type="match status" value="1"/>
</dbReference>
<dbReference type="Gene3D" id="3.40.50.2300">
    <property type="match status" value="1"/>
</dbReference>
<name>A0ABM6TIN4_9CAUL</name>
<gene>
    <name evidence="5" type="ORF">B7G68_14855</name>
</gene>
<reference evidence="5 6" key="1">
    <citation type="journal article" date="2015" name="Biotechnol. Bioeng.">
        <title>Genome sequence and phenotypic characterization of Caulobacter segnis.</title>
        <authorList>
            <person name="Patel S."/>
            <person name="Fletcher B."/>
            <person name="Scott D.C."/>
            <person name="Ely B."/>
        </authorList>
    </citation>
    <scope>NUCLEOTIDE SEQUENCE [LARGE SCALE GENOMIC DNA]</scope>
    <source>
        <strain evidence="5 6">TK0059</strain>
    </source>
</reference>
<accession>A0ABM6TIN4</accession>
<protein>
    <submittedName>
        <fullName evidence="5">Response regulator</fullName>
    </submittedName>
</protein>
<dbReference type="RefSeq" id="WP_013079995.1">
    <property type="nucleotide sequence ID" value="NZ_CP027850.1"/>
</dbReference>
<dbReference type="SMART" id="SM00448">
    <property type="entry name" value="REC"/>
    <property type="match status" value="1"/>
</dbReference>
<dbReference type="Pfam" id="PF00072">
    <property type="entry name" value="Response_reg"/>
    <property type="match status" value="1"/>
</dbReference>
<dbReference type="Proteomes" id="UP000240527">
    <property type="component" value="Chromosome"/>
</dbReference>
<evidence type="ECO:0000313" key="5">
    <source>
        <dbReference type="EMBL" id="AVQ03016.1"/>
    </source>
</evidence>
<dbReference type="PANTHER" id="PTHR44591:SF3">
    <property type="entry name" value="RESPONSE REGULATORY DOMAIN-CONTAINING PROTEIN"/>
    <property type="match status" value="1"/>
</dbReference>
<evidence type="ECO:0000256" key="2">
    <source>
        <dbReference type="PROSITE-ProRule" id="PRU00169"/>
    </source>
</evidence>